<sequence>MQPQQPRILNGNMTLDSSSSTTTNHFRPT</sequence>
<gene>
    <name evidence="2" type="ORF">UJA718_LOCUS48355</name>
    <name evidence="3" type="ORF">UJA718_LOCUS50022</name>
</gene>
<evidence type="ECO:0000256" key="1">
    <source>
        <dbReference type="SAM" id="MobiDB-lite"/>
    </source>
</evidence>
<feature type="region of interest" description="Disordered" evidence="1">
    <location>
        <begin position="1"/>
        <end position="29"/>
    </location>
</feature>
<accession>A0A821YHY5</accession>
<proteinExistence type="predicted"/>
<organism evidence="2 4">
    <name type="scientific">Rotaria socialis</name>
    <dbReference type="NCBI Taxonomy" id="392032"/>
    <lineage>
        <taxon>Eukaryota</taxon>
        <taxon>Metazoa</taxon>
        <taxon>Spiralia</taxon>
        <taxon>Gnathifera</taxon>
        <taxon>Rotifera</taxon>
        <taxon>Eurotatoria</taxon>
        <taxon>Bdelloidea</taxon>
        <taxon>Philodinida</taxon>
        <taxon>Philodinidae</taxon>
        <taxon>Rotaria</taxon>
    </lineage>
</organism>
<evidence type="ECO:0000313" key="4">
    <source>
        <dbReference type="Proteomes" id="UP000663873"/>
    </source>
</evidence>
<feature type="non-terminal residue" evidence="2">
    <location>
        <position position="29"/>
    </location>
</feature>
<dbReference type="AlphaFoldDB" id="A0A821YHY5"/>
<dbReference type="EMBL" id="CAJOBP010108074">
    <property type="protein sequence ID" value="CAF4994855.1"/>
    <property type="molecule type" value="Genomic_DNA"/>
</dbReference>
<dbReference type="EMBL" id="CAJOBP010096276">
    <property type="protein sequence ID" value="CAF4963150.1"/>
    <property type="molecule type" value="Genomic_DNA"/>
</dbReference>
<reference evidence="2" key="1">
    <citation type="submission" date="2021-02" db="EMBL/GenBank/DDBJ databases">
        <authorList>
            <person name="Nowell W R."/>
        </authorList>
    </citation>
    <scope>NUCLEOTIDE SEQUENCE</scope>
</reference>
<evidence type="ECO:0000313" key="2">
    <source>
        <dbReference type="EMBL" id="CAF4963150.1"/>
    </source>
</evidence>
<protein>
    <submittedName>
        <fullName evidence="2">Uncharacterized protein</fullName>
    </submittedName>
</protein>
<keyword evidence="4" id="KW-1185">Reference proteome</keyword>
<comment type="caution">
    <text evidence="2">The sequence shown here is derived from an EMBL/GenBank/DDBJ whole genome shotgun (WGS) entry which is preliminary data.</text>
</comment>
<dbReference type="Proteomes" id="UP000663873">
    <property type="component" value="Unassembled WGS sequence"/>
</dbReference>
<evidence type="ECO:0000313" key="3">
    <source>
        <dbReference type="EMBL" id="CAF4994855.1"/>
    </source>
</evidence>
<name>A0A821YHY5_9BILA</name>